<proteinExistence type="predicted"/>
<name>A0A0N7IQU4_9HYME</name>
<geneLocation type="mitochondrion" evidence="2"/>
<dbReference type="Gene3D" id="1.10.287.3510">
    <property type="match status" value="1"/>
</dbReference>
<keyword evidence="1" id="KW-0472">Membrane</keyword>
<reference evidence="2" key="1">
    <citation type="submission" date="2015-07" db="EMBL/GenBank/DDBJ databases">
        <title>Sequencing and characterization of the Megachile strupigera (Hymenoptera: Megachilidae) mitochondrial genome.</title>
        <authorList>
            <person name="Su T."/>
        </authorList>
    </citation>
    <scope>NUCLEOTIDE SEQUENCE</scope>
</reference>
<feature type="transmembrane region" description="Helical" evidence="1">
    <location>
        <begin position="31"/>
        <end position="51"/>
    </location>
</feature>
<evidence type="ECO:0000256" key="1">
    <source>
        <dbReference type="SAM" id="Phobius"/>
    </source>
</evidence>
<feature type="transmembrane region" description="Helical" evidence="1">
    <location>
        <begin position="7"/>
        <end position="25"/>
    </location>
</feature>
<keyword evidence="2" id="KW-0496">Mitochondrion</keyword>
<feature type="transmembrane region" description="Helical" evidence="1">
    <location>
        <begin position="63"/>
        <end position="85"/>
    </location>
</feature>
<dbReference type="AlphaFoldDB" id="A0A0N7IQU4"/>
<sequence>MIKKLKFIFKSLTFFMVIYIIFFMLMLSKYYLLFLISLEFFVVLNLSLILMMNDGYLSWMFMYVLVISVCEASLGLSILVSLVNLSPKEGLMMMNLIK</sequence>
<gene>
    <name evidence="2" type="primary">ND4L</name>
</gene>
<protein>
    <submittedName>
        <fullName evidence="2">NADH dehydrogenase subunit 4L</fullName>
    </submittedName>
</protein>
<organism evidence="2">
    <name type="scientific">Megachile strupigera</name>
    <dbReference type="NCBI Taxonomy" id="1735309"/>
    <lineage>
        <taxon>Eukaryota</taxon>
        <taxon>Metazoa</taxon>
        <taxon>Ecdysozoa</taxon>
        <taxon>Arthropoda</taxon>
        <taxon>Hexapoda</taxon>
        <taxon>Insecta</taxon>
        <taxon>Pterygota</taxon>
        <taxon>Neoptera</taxon>
        <taxon>Endopterygota</taxon>
        <taxon>Hymenoptera</taxon>
        <taxon>Apocrita</taxon>
        <taxon>Aculeata</taxon>
        <taxon>Apoidea</taxon>
        <taxon>Anthophila</taxon>
        <taxon>Megachilidae</taxon>
        <taxon>Megachilinae</taxon>
        <taxon>Megachile</taxon>
    </lineage>
</organism>
<evidence type="ECO:0000313" key="2">
    <source>
        <dbReference type="EMBL" id="ALJ93775.1"/>
    </source>
</evidence>
<dbReference type="EMBL" id="KT346366">
    <property type="protein sequence ID" value="ALJ93775.1"/>
    <property type="molecule type" value="Genomic_DNA"/>
</dbReference>
<keyword evidence="1" id="KW-0812">Transmembrane</keyword>
<accession>A0A0N7IQU4</accession>
<keyword evidence="1" id="KW-1133">Transmembrane helix</keyword>